<feature type="domain" description="Transposase IS116/IS110/IS902 C-terminal" evidence="3">
    <location>
        <begin position="225"/>
        <end position="296"/>
    </location>
</feature>
<comment type="caution">
    <text evidence="4">The sequence shown here is derived from an EMBL/GenBank/DDBJ whole genome shotgun (WGS) entry which is preliminary data.</text>
</comment>
<dbReference type="EMBL" id="JBHRSP010000024">
    <property type="protein sequence ID" value="MFC3074598.1"/>
    <property type="molecule type" value="Genomic_DNA"/>
</dbReference>
<evidence type="ECO:0000313" key="4">
    <source>
        <dbReference type="EMBL" id="MFC3074598.1"/>
    </source>
</evidence>
<evidence type="ECO:0000259" key="3">
    <source>
        <dbReference type="Pfam" id="PF02371"/>
    </source>
</evidence>
<dbReference type="Pfam" id="PF02371">
    <property type="entry name" value="Transposase_20"/>
    <property type="match status" value="1"/>
</dbReference>
<dbReference type="InterPro" id="IPR047650">
    <property type="entry name" value="Transpos_IS110"/>
</dbReference>
<feature type="domain" description="Transposase IS110-like N-terminal" evidence="2">
    <location>
        <begin position="8"/>
        <end position="155"/>
    </location>
</feature>
<dbReference type="NCBIfam" id="NF033542">
    <property type="entry name" value="transpos_IS110"/>
    <property type="match status" value="1"/>
</dbReference>
<dbReference type="RefSeq" id="WP_257311738.1">
    <property type="nucleotide sequence ID" value="NZ_JANFDG010000002.1"/>
</dbReference>
<name>A0ABV7DJG7_9HYPH</name>
<evidence type="ECO:0000256" key="1">
    <source>
        <dbReference type="SAM" id="Coils"/>
    </source>
</evidence>
<evidence type="ECO:0000259" key="2">
    <source>
        <dbReference type="Pfam" id="PF01548"/>
    </source>
</evidence>
<keyword evidence="1" id="KW-0175">Coiled coil</keyword>
<reference evidence="5" key="1">
    <citation type="journal article" date="2019" name="Int. J. Syst. Evol. Microbiol.">
        <title>The Global Catalogue of Microorganisms (GCM) 10K type strain sequencing project: providing services to taxonomists for standard genome sequencing and annotation.</title>
        <authorList>
            <consortium name="The Broad Institute Genomics Platform"/>
            <consortium name="The Broad Institute Genome Sequencing Center for Infectious Disease"/>
            <person name="Wu L."/>
            <person name="Ma J."/>
        </authorList>
    </citation>
    <scope>NUCLEOTIDE SEQUENCE [LARGE SCALE GENOMIC DNA]</scope>
    <source>
        <strain evidence="5">KCTC 52677</strain>
    </source>
</reference>
<dbReference type="PANTHER" id="PTHR33055">
    <property type="entry name" value="TRANSPOSASE FOR INSERTION SEQUENCE ELEMENT IS1111A"/>
    <property type="match status" value="1"/>
</dbReference>
<dbReference type="PANTHER" id="PTHR33055:SF15">
    <property type="entry name" value="TRANSPOSASE-RELATED"/>
    <property type="match status" value="1"/>
</dbReference>
<organism evidence="4 5">
    <name type="scientific">Shinella pollutisoli</name>
    <dbReference type="NCBI Taxonomy" id="2250594"/>
    <lineage>
        <taxon>Bacteria</taxon>
        <taxon>Pseudomonadati</taxon>
        <taxon>Pseudomonadota</taxon>
        <taxon>Alphaproteobacteria</taxon>
        <taxon>Hyphomicrobiales</taxon>
        <taxon>Rhizobiaceae</taxon>
        <taxon>Shinella</taxon>
    </lineage>
</organism>
<dbReference type="Pfam" id="PF01548">
    <property type="entry name" value="DEDD_Tnp_IS110"/>
    <property type="match status" value="1"/>
</dbReference>
<feature type="coiled-coil region" evidence="1">
    <location>
        <begin position="189"/>
        <end position="216"/>
    </location>
</feature>
<sequence>MTILTKYIGLDVHRDTISIAVAVEGNDREVRFFGTVPNSGDALAKALASIGKDGATLKVCYESGPCGFVIYRFLKRLGIDCVVISPSSMPRRPNDRVKTDRRDAQTLARLLRAGELTAVWVPDEAHEAIRDVVRARRQAKQDLVSAKNTLKSFLLRHDRRYPGKAIWGRMHWRWLSDQHFAFAHQQFVYEEYKRRIHELEERCARLEQVLEEAVLDWPLAQVVTALQALRGIRFIAAVTLVAEIGDLHRFDSPKQLMAWLGLVPAEHSSGTRTRRGELTRTGNAAARTMLIESAWQYRYPAREGRALRERSAKLPDQIRAIAWKAQARLCAKFRRLAATGKHAAKIVAAVARELAGFISYIARHTPEPASRPV</sequence>
<dbReference type="InterPro" id="IPR002525">
    <property type="entry name" value="Transp_IS110-like_N"/>
</dbReference>
<keyword evidence="5" id="KW-1185">Reference proteome</keyword>
<accession>A0ABV7DJG7</accession>
<proteinExistence type="predicted"/>
<gene>
    <name evidence="4" type="ORF">ACFOHH_15910</name>
</gene>
<dbReference type="Proteomes" id="UP001595377">
    <property type="component" value="Unassembled WGS sequence"/>
</dbReference>
<evidence type="ECO:0000313" key="5">
    <source>
        <dbReference type="Proteomes" id="UP001595377"/>
    </source>
</evidence>
<dbReference type="InterPro" id="IPR003346">
    <property type="entry name" value="Transposase_20"/>
</dbReference>
<protein>
    <submittedName>
        <fullName evidence="4">IS110 family transposase</fullName>
    </submittedName>
</protein>